<name>A0ABR0NCE2_GOSAR</name>
<dbReference type="Proteomes" id="UP001358586">
    <property type="component" value="Chromosome 10"/>
</dbReference>
<comment type="caution">
    <text evidence="2">The sequence shown here is derived from an EMBL/GenBank/DDBJ whole genome shotgun (WGS) entry which is preliminary data.</text>
</comment>
<dbReference type="PANTHER" id="PTHR37610">
    <property type="entry name" value="CCHC-TYPE DOMAIN-CONTAINING PROTEIN"/>
    <property type="match status" value="1"/>
</dbReference>
<reference evidence="2 3" key="1">
    <citation type="submission" date="2023-03" db="EMBL/GenBank/DDBJ databases">
        <title>WGS of Gossypium arboreum.</title>
        <authorList>
            <person name="Yu D."/>
        </authorList>
    </citation>
    <scope>NUCLEOTIDE SEQUENCE [LARGE SCALE GENOMIC DNA]</scope>
    <source>
        <tissue evidence="2">Leaf</tissue>
    </source>
</reference>
<protein>
    <recommendedName>
        <fullName evidence="1">Retrotransposon Copia-like N-terminal domain-containing protein</fullName>
    </recommendedName>
</protein>
<evidence type="ECO:0000259" key="1">
    <source>
        <dbReference type="Pfam" id="PF14244"/>
    </source>
</evidence>
<evidence type="ECO:0000313" key="3">
    <source>
        <dbReference type="Proteomes" id="UP001358586"/>
    </source>
</evidence>
<proteinExistence type="predicted"/>
<sequence>MVKIAFTRYERSNNQTKIKSSTIETTIDSIMTQVTEASHLSFQLTSHKLNSKNYLEWSQSVKLAIDRRDRLGHLIGEVKQPLVGDPKMSKWRLENSMIIAWLINSMEASIGKPFLFLPTVKNVLDVVKDTYLDLENASQIFELKLKLWKARQGEKEVTFYYNEMMSLWQELD</sequence>
<feature type="domain" description="Retrotransposon Copia-like N-terminal" evidence="1">
    <location>
        <begin position="39"/>
        <end position="81"/>
    </location>
</feature>
<organism evidence="2 3">
    <name type="scientific">Gossypium arboreum</name>
    <name type="common">Tree cotton</name>
    <name type="synonym">Gossypium nanking</name>
    <dbReference type="NCBI Taxonomy" id="29729"/>
    <lineage>
        <taxon>Eukaryota</taxon>
        <taxon>Viridiplantae</taxon>
        <taxon>Streptophyta</taxon>
        <taxon>Embryophyta</taxon>
        <taxon>Tracheophyta</taxon>
        <taxon>Spermatophyta</taxon>
        <taxon>Magnoliopsida</taxon>
        <taxon>eudicotyledons</taxon>
        <taxon>Gunneridae</taxon>
        <taxon>Pentapetalae</taxon>
        <taxon>rosids</taxon>
        <taxon>malvids</taxon>
        <taxon>Malvales</taxon>
        <taxon>Malvaceae</taxon>
        <taxon>Malvoideae</taxon>
        <taxon>Gossypium</taxon>
    </lineage>
</organism>
<keyword evidence="3" id="KW-1185">Reference proteome</keyword>
<dbReference type="InterPro" id="IPR029472">
    <property type="entry name" value="Copia-like_N"/>
</dbReference>
<gene>
    <name evidence="2" type="ORF">PVK06_033769</name>
</gene>
<dbReference type="Pfam" id="PF14244">
    <property type="entry name" value="Retrotran_gag_3"/>
    <property type="match status" value="1"/>
</dbReference>
<dbReference type="EMBL" id="JARKNE010000010">
    <property type="protein sequence ID" value="KAK5792654.1"/>
    <property type="molecule type" value="Genomic_DNA"/>
</dbReference>
<evidence type="ECO:0000313" key="2">
    <source>
        <dbReference type="EMBL" id="KAK5792654.1"/>
    </source>
</evidence>
<accession>A0ABR0NCE2</accession>
<dbReference type="PANTHER" id="PTHR37610:SF75">
    <property type="entry name" value="RETROTRANSPOSON COPIA-LIKE N-TERMINAL DOMAIN-CONTAINING PROTEIN"/>
    <property type="match status" value="1"/>
</dbReference>